<evidence type="ECO:0000256" key="8">
    <source>
        <dbReference type="RuleBase" id="RU361189"/>
    </source>
</evidence>
<keyword evidence="10" id="KW-1185">Reference proteome</keyword>
<comment type="caution">
    <text evidence="9">The sequence shown here is derived from an EMBL/GenBank/DDBJ whole genome shotgun (WGS) entry which is preliminary data.</text>
</comment>
<evidence type="ECO:0000256" key="2">
    <source>
        <dbReference type="ARBA" id="ARBA00009904"/>
    </source>
</evidence>
<keyword evidence="8" id="KW-0375">Hydrogen ion transport</keyword>
<keyword evidence="6 8" id="KW-0406">Ion transport</keyword>
<keyword evidence="4" id="KW-0812">Transmembrane</keyword>
<dbReference type="PANTHER" id="PTHR11629">
    <property type="entry name" value="VACUOLAR PROTON ATPASES"/>
    <property type="match status" value="1"/>
</dbReference>
<evidence type="ECO:0000256" key="3">
    <source>
        <dbReference type="ARBA" id="ARBA00022448"/>
    </source>
</evidence>
<organism evidence="9 10">
    <name type="scientific">Wickerhamomyces pijperi</name>
    <name type="common">Yeast</name>
    <name type="synonym">Pichia pijperi</name>
    <dbReference type="NCBI Taxonomy" id="599730"/>
    <lineage>
        <taxon>Eukaryota</taxon>
        <taxon>Fungi</taxon>
        <taxon>Dikarya</taxon>
        <taxon>Ascomycota</taxon>
        <taxon>Saccharomycotina</taxon>
        <taxon>Saccharomycetes</taxon>
        <taxon>Phaffomycetales</taxon>
        <taxon>Wickerhamomycetaceae</taxon>
        <taxon>Wickerhamomyces</taxon>
    </lineage>
</organism>
<dbReference type="GO" id="GO:0033179">
    <property type="term" value="C:proton-transporting V-type ATPase, V0 domain"/>
    <property type="evidence" value="ECO:0007669"/>
    <property type="project" value="InterPro"/>
</dbReference>
<comment type="similarity">
    <text evidence="2 8">Belongs to the V-ATPase 116 kDa subunit family.</text>
</comment>
<dbReference type="OrthoDB" id="10264220at2759"/>
<dbReference type="GO" id="GO:0007035">
    <property type="term" value="P:vacuolar acidification"/>
    <property type="evidence" value="ECO:0007669"/>
    <property type="project" value="TreeGrafter"/>
</dbReference>
<evidence type="ECO:0000313" key="9">
    <source>
        <dbReference type="EMBL" id="KAH3680519.1"/>
    </source>
</evidence>
<dbReference type="GO" id="GO:0051117">
    <property type="term" value="F:ATPase binding"/>
    <property type="evidence" value="ECO:0007669"/>
    <property type="project" value="TreeGrafter"/>
</dbReference>
<evidence type="ECO:0000256" key="6">
    <source>
        <dbReference type="ARBA" id="ARBA00023065"/>
    </source>
</evidence>
<name>A0A9P8Q0D7_WICPI</name>
<evidence type="ECO:0000256" key="7">
    <source>
        <dbReference type="ARBA" id="ARBA00023136"/>
    </source>
</evidence>
<dbReference type="GO" id="GO:0016471">
    <property type="term" value="C:vacuolar proton-transporting V-type ATPase complex"/>
    <property type="evidence" value="ECO:0007669"/>
    <property type="project" value="TreeGrafter"/>
</dbReference>
<reference evidence="9" key="1">
    <citation type="journal article" date="2021" name="Open Biol.">
        <title>Shared evolutionary footprints suggest mitochondrial oxidative damage underlies multiple complex I losses in fungi.</title>
        <authorList>
            <person name="Schikora-Tamarit M.A."/>
            <person name="Marcet-Houben M."/>
            <person name="Nosek J."/>
            <person name="Gabaldon T."/>
        </authorList>
    </citation>
    <scope>NUCLEOTIDE SEQUENCE</scope>
    <source>
        <strain evidence="9">CBS2887</strain>
    </source>
</reference>
<evidence type="ECO:0000256" key="4">
    <source>
        <dbReference type="ARBA" id="ARBA00022692"/>
    </source>
</evidence>
<dbReference type="EMBL" id="JAEUBG010004721">
    <property type="protein sequence ID" value="KAH3680519.1"/>
    <property type="molecule type" value="Genomic_DNA"/>
</dbReference>
<protein>
    <recommendedName>
        <fullName evidence="8">V-type proton ATPase subunit a</fullName>
    </recommendedName>
</protein>
<keyword evidence="5" id="KW-1133">Transmembrane helix</keyword>
<evidence type="ECO:0000256" key="1">
    <source>
        <dbReference type="ARBA" id="ARBA00004141"/>
    </source>
</evidence>
<accession>A0A9P8Q0D7</accession>
<dbReference type="GO" id="GO:0000329">
    <property type="term" value="C:fungal-type vacuole membrane"/>
    <property type="evidence" value="ECO:0007669"/>
    <property type="project" value="TreeGrafter"/>
</dbReference>
<gene>
    <name evidence="9" type="ORF">WICPIJ_008261</name>
</gene>
<proteinExistence type="inferred from homology"/>
<dbReference type="GO" id="GO:0046961">
    <property type="term" value="F:proton-transporting ATPase activity, rotational mechanism"/>
    <property type="evidence" value="ECO:0007669"/>
    <property type="project" value="InterPro"/>
</dbReference>
<reference evidence="9" key="2">
    <citation type="submission" date="2021-01" db="EMBL/GenBank/DDBJ databases">
        <authorList>
            <person name="Schikora-Tamarit M.A."/>
        </authorList>
    </citation>
    <scope>NUCLEOTIDE SEQUENCE</scope>
    <source>
        <strain evidence="9">CBS2887</strain>
    </source>
</reference>
<dbReference type="InterPro" id="IPR002490">
    <property type="entry name" value="V-ATPase_116kDa_su"/>
</dbReference>
<keyword evidence="7" id="KW-0472">Membrane</keyword>
<comment type="function">
    <text evidence="8">Essential component of the vacuolar proton pump (V-ATPase), a multimeric enzyme that catalyzes the translocation of protons across the membranes. Required for assembly and activity of the V-ATPase.</text>
</comment>
<feature type="non-terminal residue" evidence="9">
    <location>
        <position position="441"/>
    </location>
</feature>
<dbReference type="Proteomes" id="UP000774326">
    <property type="component" value="Unassembled WGS sequence"/>
</dbReference>
<keyword evidence="3 8" id="KW-0813">Transport</keyword>
<sequence>MANHLTEEGIFRSADMMLVQFYFASEIARDVTFKLGDKGGVHFLDLNKDVNSFQRTFVSELKRINATSQDLDYLRKHTKIYHDINPPTLLNNGADPSHTEIEALAQDISNRKSRVETLVKSLTEIKLQRSHLIERREILQNANKYFKDPVNTERAVRQSLEVTQRAPLLFEQEMMEAGMANFEGPTIQLSNLGDLGLNYIIGSIETSKADKLHQILARQLRGNVFFEDRPLPNAVTEFSQTGEEREVMKSGFILYTHGSTLLTRARKIIDAMGGVIINVVSDPTVYADEVIITNEKVSDLEKVVSSIEDSLRAELNVVSLQLDDWRITFRRELQIYQTLNMFAKSEHGNQLIAEGWIPASDLTKVKLDLRTDESTSAVIVREIVTNKTPPTFHRTNKFTQAFQAIVDAYGVASYQEVNPGLATIVTFPFMFAIMFGDLGHG</sequence>
<evidence type="ECO:0000313" key="10">
    <source>
        <dbReference type="Proteomes" id="UP000774326"/>
    </source>
</evidence>
<evidence type="ECO:0000256" key="5">
    <source>
        <dbReference type="ARBA" id="ARBA00022989"/>
    </source>
</evidence>
<comment type="subcellular location">
    <subcellularLocation>
        <location evidence="1">Membrane</location>
        <topology evidence="1">Multi-pass membrane protein</topology>
    </subcellularLocation>
</comment>
<dbReference type="PANTHER" id="PTHR11629:SF59">
    <property type="entry name" value="V-TYPE PROTON ATPASE SUBUNIT A, GOLGI ISOFORM"/>
    <property type="match status" value="1"/>
</dbReference>
<dbReference type="AlphaFoldDB" id="A0A9P8Q0D7"/>
<dbReference type="Pfam" id="PF01496">
    <property type="entry name" value="V_ATPase_I"/>
    <property type="match status" value="1"/>
</dbReference>